<dbReference type="AlphaFoldDB" id="A0A023AWE6"/>
<name>A0A023AWE6_GRENI</name>
<gene>
    <name evidence="2" type="ORF">GNI_230000</name>
</gene>
<sequence>CVHETTTTPAPTTPPIQSSTAVGPPPTQTLPATTTPPIQSSTAVPPPPTQTLPATTTPPIHSSTAVGPTPTQTLPATTTVPVTLPPVTTAGECVCPCEACTCCPEVVIRLLRKPSKLHLD</sequence>
<dbReference type="VEuPathDB" id="CryptoDB:GNI_230000"/>
<evidence type="ECO:0000256" key="1">
    <source>
        <dbReference type="SAM" id="MobiDB-lite"/>
    </source>
</evidence>
<feature type="non-terminal residue" evidence="2">
    <location>
        <position position="1"/>
    </location>
</feature>
<dbReference type="Proteomes" id="UP000019763">
    <property type="component" value="Unassembled WGS sequence"/>
</dbReference>
<feature type="compositionally biased region" description="Low complexity" evidence="1">
    <location>
        <begin position="68"/>
        <end position="81"/>
    </location>
</feature>
<accession>A0A023AWE6</accession>
<dbReference type="RefSeq" id="XP_011133963.1">
    <property type="nucleotide sequence ID" value="XM_011135661.1"/>
</dbReference>
<dbReference type="GeneID" id="22916723"/>
<protein>
    <submittedName>
        <fullName evidence="2">Uncharacterized protein</fullName>
    </submittedName>
</protein>
<evidence type="ECO:0000313" key="3">
    <source>
        <dbReference type="Proteomes" id="UP000019763"/>
    </source>
</evidence>
<evidence type="ECO:0000313" key="2">
    <source>
        <dbReference type="EMBL" id="EZG42758.1"/>
    </source>
</evidence>
<feature type="non-terminal residue" evidence="2">
    <location>
        <position position="120"/>
    </location>
</feature>
<reference evidence="2" key="1">
    <citation type="submission" date="2013-12" db="EMBL/GenBank/DDBJ databases">
        <authorList>
            <person name="Omoto C.K."/>
            <person name="Sibley D."/>
            <person name="Venepally P."/>
            <person name="Hadjithomas M."/>
            <person name="Karamycheva S."/>
            <person name="Brunk B."/>
            <person name="Roos D."/>
            <person name="Caler E."/>
            <person name="Lorenzi H."/>
        </authorList>
    </citation>
    <scope>NUCLEOTIDE SEQUENCE</scope>
</reference>
<dbReference type="EMBL" id="AFNH02001835">
    <property type="protein sequence ID" value="EZG42758.1"/>
    <property type="molecule type" value="Genomic_DNA"/>
</dbReference>
<organism evidence="2 3">
    <name type="scientific">Gregarina niphandrodes</name>
    <name type="common">Septate eugregarine</name>
    <dbReference type="NCBI Taxonomy" id="110365"/>
    <lineage>
        <taxon>Eukaryota</taxon>
        <taxon>Sar</taxon>
        <taxon>Alveolata</taxon>
        <taxon>Apicomplexa</taxon>
        <taxon>Conoidasida</taxon>
        <taxon>Gregarinasina</taxon>
        <taxon>Eugregarinorida</taxon>
        <taxon>Gregarinidae</taxon>
        <taxon>Gregarina</taxon>
    </lineage>
</organism>
<feature type="compositionally biased region" description="Low complexity" evidence="1">
    <location>
        <begin position="1"/>
        <end position="10"/>
    </location>
</feature>
<proteinExistence type="predicted"/>
<feature type="region of interest" description="Disordered" evidence="1">
    <location>
        <begin position="1"/>
        <end position="81"/>
    </location>
</feature>
<comment type="caution">
    <text evidence="2">The sequence shown here is derived from an EMBL/GenBank/DDBJ whole genome shotgun (WGS) entry which is preliminary data.</text>
</comment>
<keyword evidence="3" id="KW-1185">Reference proteome</keyword>